<dbReference type="RefSeq" id="WP_146758808.1">
    <property type="nucleotide sequence ID" value="NZ_PYAA01000017.1"/>
</dbReference>
<name>A0A328N9K3_9ACTN</name>
<comment type="caution">
    <text evidence="2">The sequence shown here is derived from an EMBL/GenBank/DDBJ whole genome shotgun (WGS) entry which is preliminary data.</text>
</comment>
<dbReference type="AlphaFoldDB" id="A0A328N9K3"/>
<dbReference type="Proteomes" id="UP000248966">
    <property type="component" value="Unassembled WGS sequence"/>
</dbReference>
<feature type="domain" description="Trypsin-co-occurring" evidence="1">
    <location>
        <begin position="8"/>
        <end position="84"/>
    </location>
</feature>
<proteinExistence type="predicted"/>
<organism evidence="2 3">
    <name type="scientific">Micromonospora noduli</name>
    <dbReference type="NCBI Taxonomy" id="709876"/>
    <lineage>
        <taxon>Bacteria</taxon>
        <taxon>Bacillati</taxon>
        <taxon>Actinomycetota</taxon>
        <taxon>Actinomycetes</taxon>
        <taxon>Micromonosporales</taxon>
        <taxon>Micromonosporaceae</taxon>
        <taxon>Micromonospora</taxon>
    </lineage>
</organism>
<evidence type="ECO:0000259" key="1">
    <source>
        <dbReference type="Pfam" id="PF19631"/>
    </source>
</evidence>
<protein>
    <recommendedName>
        <fullName evidence="1">Trypsin-co-occurring domain-containing protein</fullName>
    </recommendedName>
</protein>
<dbReference type="Pfam" id="PF19631">
    <property type="entry name" value="Trypco2"/>
    <property type="match status" value="1"/>
</dbReference>
<dbReference type="InterPro" id="IPR045608">
    <property type="entry name" value="Trypco2"/>
</dbReference>
<gene>
    <name evidence="2" type="ORF">LAH08_03058</name>
</gene>
<dbReference type="EMBL" id="PYAA01000017">
    <property type="protein sequence ID" value="RAO00805.1"/>
    <property type="molecule type" value="Genomic_DNA"/>
</dbReference>
<reference evidence="2 3" key="1">
    <citation type="submission" date="2018-03" db="EMBL/GenBank/DDBJ databases">
        <title>Defining the species Micromonospora saelicesensis and Micromonospora noduli under the framework of genomics.</title>
        <authorList>
            <person name="Riesco R."/>
            <person name="Trujillo M.E."/>
        </authorList>
    </citation>
    <scope>NUCLEOTIDE SEQUENCE [LARGE SCALE GENOMIC DNA]</scope>
    <source>
        <strain evidence="2 3">LAH08</strain>
    </source>
</reference>
<evidence type="ECO:0000313" key="2">
    <source>
        <dbReference type="EMBL" id="RAO00805.1"/>
    </source>
</evidence>
<sequence length="106" mass="11208">MTRKGGLDLADAIEELRRELTLAQTRAASAEIRFPINAVSVELSAVATTDIDGRAGFKIPVIEAELGGGASYSREATHTITIEFGAPVDASGNPVQVNRVSATRLR</sequence>
<evidence type="ECO:0000313" key="3">
    <source>
        <dbReference type="Proteomes" id="UP000248966"/>
    </source>
</evidence>
<accession>A0A328N9K3</accession>